<feature type="region of interest" description="Disordered" evidence="7">
    <location>
        <begin position="47"/>
        <end position="67"/>
    </location>
</feature>
<accession>A0A6A2XVR5</accession>
<keyword evidence="2" id="KW-0936">Ethylene signaling pathway</keyword>
<dbReference type="AlphaFoldDB" id="A0A6A2XVR5"/>
<protein>
    <submittedName>
        <fullName evidence="9">ERF098 protein</fullName>
    </submittedName>
</protein>
<dbReference type="CDD" id="cd00018">
    <property type="entry name" value="AP2"/>
    <property type="match status" value="1"/>
</dbReference>
<evidence type="ECO:0000256" key="2">
    <source>
        <dbReference type="ARBA" id="ARBA00022745"/>
    </source>
</evidence>
<keyword evidence="3" id="KW-0805">Transcription regulation</keyword>
<dbReference type="PROSITE" id="PS51032">
    <property type="entry name" value="AP2_ERF"/>
    <property type="match status" value="1"/>
</dbReference>
<dbReference type="SMART" id="SM00380">
    <property type="entry name" value="AP2"/>
    <property type="match status" value="1"/>
</dbReference>
<keyword evidence="6" id="KW-0539">Nucleus</keyword>
<comment type="subcellular location">
    <subcellularLocation>
        <location evidence="1">Nucleus</location>
    </subcellularLocation>
</comment>
<feature type="domain" description="AP2/ERF" evidence="8">
    <location>
        <begin position="1"/>
        <end position="39"/>
    </location>
</feature>
<organism evidence="9 10">
    <name type="scientific">Hibiscus syriacus</name>
    <name type="common">Rose of Sharon</name>
    <dbReference type="NCBI Taxonomy" id="106335"/>
    <lineage>
        <taxon>Eukaryota</taxon>
        <taxon>Viridiplantae</taxon>
        <taxon>Streptophyta</taxon>
        <taxon>Embryophyta</taxon>
        <taxon>Tracheophyta</taxon>
        <taxon>Spermatophyta</taxon>
        <taxon>Magnoliopsida</taxon>
        <taxon>eudicotyledons</taxon>
        <taxon>Gunneridae</taxon>
        <taxon>Pentapetalae</taxon>
        <taxon>rosids</taxon>
        <taxon>malvids</taxon>
        <taxon>Malvales</taxon>
        <taxon>Malvaceae</taxon>
        <taxon>Malvoideae</taxon>
        <taxon>Hibiscus</taxon>
    </lineage>
</organism>
<dbReference type="EMBL" id="VEPZ02001705">
    <property type="protein sequence ID" value="KAE8662509.1"/>
    <property type="molecule type" value="Genomic_DNA"/>
</dbReference>
<dbReference type="GO" id="GO:0009873">
    <property type="term" value="P:ethylene-activated signaling pathway"/>
    <property type="evidence" value="ECO:0007669"/>
    <property type="project" value="UniProtKB-KW"/>
</dbReference>
<dbReference type="PANTHER" id="PTHR31677">
    <property type="entry name" value="AP2 DOMAIN CLASS TRANSCRIPTION FACTOR"/>
    <property type="match status" value="1"/>
</dbReference>
<dbReference type="OrthoDB" id="10038011at2759"/>
<name>A0A6A2XVR5_HIBSY</name>
<keyword evidence="10" id="KW-1185">Reference proteome</keyword>
<dbReference type="InterPro" id="IPR016177">
    <property type="entry name" value="DNA-bd_dom_sf"/>
</dbReference>
<dbReference type="Proteomes" id="UP000436088">
    <property type="component" value="Unassembled WGS sequence"/>
</dbReference>
<gene>
    <name evidence="9" type="ORF">F3Y22_tig00113337pilonHSYRG00185</name>
</gene>
<keyword evidence="4" id="KW-0238">DNA-binding</keyword>
<evidence type="ECO:0000256" key="1">
    <source>
        <dbReference type="ARBA" id="ARBA00004123"/>
    </source>
</evidence>
<dbReference type="GO" id="GO:0003700">
    <property type="term" value="F:DNA-binding transcription factor activity"/>
    <property type="evidence" value="ECO:0007669"/>
    <property type="project" value="InterPro"/>
</dbReference>
<evidence type="ECO:0000256" key="3">
    <source>
        <dbReference type="ARBA" id="ARBA00023015"/>
    </source>
</evidence>
<evidence type="ECO:0000313" key="10">
    <source>
        <dbReference type="Proteomes" id="UP000436088"/>
    </source>
</evidence>
<reference evidence="9" key="1">
    <citation type="submission" date="2019-09" db="EMBL/GenBank/DDBJ databases">
        <title>Draft genome information of white flower Hibiscus syriacus.</title>
        <authorList>
            <person name="Kim Y.-M."/>
        </authorList>
    </citation>
    <scope>NUCLEOTIDE SEQUENCE [LARGE SCALE GENOMIC DNA]</scope>
    <source>
        <strain evidence="9">YM2019G1</strain>
    </source>
</reference>
<dbReference type="GO" id="GO:0003677">
    <property type="term" value="F:DNA binding"/>
    <property type="evidence" value="ECO:0007669"/>
    <property type="project" value="UniProtKB-KW"/>
</dbReference>
<dbReference type="InterPro" id="IPR036955">
    <property type="entry name" value="AP2/ERF_dom_sf"/>
</dbReference>
<evidence type="ECO:0000256" key="5">
    <source>
        <dbReference type="ARBA" id="ARBA00023163"/>
    </source>
</evidence>
<dbReference type="SUPFAM" id="SSF54171">
    <property type="entry name" value="DNA-binding domain"/>
    <property type="match status" value="1"/>
</dbReference>
<evidence type="ECO:0000313" key="9">
    <source>
        <dbReference type="EMBL" id="KAE8662509.1"/>
    </source>
</evidence>
<dbReference type="PANTHER" id="PTHR31677:SF256">
    <property type="entry name" value="ETHYLENE-RESPONSIVE TRANSCRIPTION FACTOR 14"/>
    <property type="match status" value="1"/>
</dbReference>
<sequence length="100" mass="11241">MRGGPRVWLGTFETAEEAARAYDRAAFSMRGPSAILNFLDEHIISPRGLNSPPTATPSSSSSSSSLFEHVECKKDHERQVLELEYLDDKLLEELLDFENK</sequence>
<evidence type="ECO:0000259" key="8">
    <source>
        <dbReference type="PROSITE" id="PS51032"/>
    </source>
</evidence>
<dbReference type="Gene3D" id="3.30.730.10">
    <property type="entry name" value="AP2/ERF domain"/>
    <property type="match status" value="1"/>
</dbReference>
<proteinExistence type="predicted"/>
<dbReference type="InterPro" id="IPR001471">
    <property type="entry name" value="AP2/ERF_dom"/>
</dbReference>
<keyword evidence="5" id="KW-0804">Transcription</keyword>
<evidence type="ECO:0000256" key="4">
    <source>
        <dbReference type="ARBA" id="ARBA00023125"/>
    </source>
</evidence>
<evidence type="ECO:0000256" key="7">
    <source>
        <dbReference type="SAM" id="MobiDB-lite"/>
    </source>
</evidence>
<dbReference type="GO" id="GO:0005634">
    <property type="term" value="C:nucleus"/>
    <property type="evidence" value="ECO:0007669"/>
    <property type="project" value="UniProtKB-SubCell"/>
</dbReference>
<evidence type="ECO:0000256" key="6">
    <source>
        <dbReference type="ARBA" id="ARBA00023242"/>
    </source>
</evidence>
<comment type="caution">
    <text evidence="9">The sequence shown here is derived from an EMBL/GenBank/DDBJ whole genome shotgun (WGS) entry which is preliminary data.</text>
</comment>